<organism evidence="1">
    <name type="scientific">Burkholderia orbicola (strain AU 1054)</name>
    <dbReference type="NCBI Taxonomy" id="331271"/>
    <lineage>
        <taxon>Bacteria</taxon>
        <taxon>Pseudomonadati</taxon>
        <taxon>Pseudomonadota</taxon>
        <taxon>Betaproteobacteria</taxon>
        <taxon>Burkholderiales</taxon>
        <taxon>Burkholderiaceae</taxon>
        <taxon>Burkholderia</taxon>
        <taxon>Burkholderia cepacia complex</taxon>
        <taxon>Burkholderia orbicola</taxon>
    </lineage>
</organism>
<evidence type="ECO:0000313" key="1">
    <source>
        <dbReference type="EMBL" id="ABF76321.1"/>
    </source>
</evidence>
<dbReference type="AlphaFoldDB" id="A0A0H2XPG2"/>
<dbReference type="EMBL" id="CP000378">
    <property type="protein sequence ID" value="ABF76321.1"/>
    <property type="molecule type" value="Genomic_DNA"/>
</dbReference>
<gene>
    <name evidence="1" type="ordered locus">Bcen_1415</name>
</gene>
<dbReference type="HOGENOM" id="CLU_616581_0_0_4"/>
<proteinExistence type="predicted"/>
<reference evidence="1" key="1">
    <citation type="submission" date="2006-05" db="EMBL/GenBank/DDBJ databases">
        <title>Complete sequence of chromosome 1 of Burkholderia cenocepacia AU 1054.</title>
        <authorList>
            <consortium name="US DOE Joint Genome Institute"/>
            <person name="Copeland A."/>
            <person name="Lucas S."/>
            <person name="Lapidus A."/>
            <person name="Barry K."/>
            <person name="Detter J.C."/>
            <person name="Glavina del Rio T."/>
            <person name="Hammon N."/>
            <person name="Israni S."/>
            <person name="Dalin E."/>
            <person name="Tice H."/>
            <person name="Pitluck S."/>
            <person name="Chain P."/>
            <person name="Malfatti S."/>
            <person name="Shin M."/>
            <person name="Vergez L."/>
            <person name="Schmutz J."/>
            <person name="Larimer F."/>
            <person name="Land M."/>
            <person name="Hauser L."/>
            <person name="Kyrpides N."/>
            <person name="Lykidis A."/>
            <person name="LiPuma J.J."/>
            <person name="Konstantinidis K."/>
            <person name="Tiedje J.M."/>
            <person name="Richardson P."/>
        </authorList>
    </citation>
    <scope>NUCLEOTIDE SEQUENCE [LARGE SCALE GENOMIC DNA]</scope>
    <source>
        <strain evidence="1">AU 1054</strain>
    </source>
</reference>
<name>A0A0H2XPG2_BURO1</name>
<protein>
    <submittedName>
        <fullName evidence="1">Uncharacterized protein</fullName>
    </submittedName>
</protein>
<sequence>MSGPKVVRIVTREEIIAICEGHLRRLDQAIAIWVAEGTYIGMLSDEEIAATRARRAALAALIAADAFMDLQKKVPDEIAFLKADLARRQLEAVDRAEQAAKRRRQGRHGATTLLGALEAKGIEVPVELRRQLDRLSSGDVVEHADALLAQGYALLTPDVERTLNDAQRALATRLMPAETPAAFQAWKAAQSIASRDPVLDRLDRQIGEARVFLGAQEVAGFSSRLDGLDDETNEARRNLLLDSLILDLANAIETARARRAAITVLEELTAEMGAYDTAATVAFAERARQCDTTTLPDIVAELTRAGQDLIAQLRQEQAAVARRNAILSGLARLGYDVHEGMTTAWAKDGRVVVKKPSLPGYGVEVGGQAQAGRLQVRAVSLVANRDVARDKDVETLWCGDFARLQALLAQHGDDLLIERAMGVGEVPLKVVAETGDMSSTEAGKRTMG</sequence>
<accession>A0A0H2XPG2</accession>